<dbReference type="InterPro" id="IPR013548">
    <property type="entry name" value="Plexin_cytoplasmic_RasGAP_dom"/>
</dbReference>
<dbReference type="Pfam" id="PF01833">
    <property type="entry name" value="TIG"/>
    <property type="match status" value="3"/>
</dbReference>
<dbReference type="InterPro" id="IPR001936">
    <property type="entry name" value="RasGAP_dom"/>
</dbReference>
<feature type="transmembrane region" description="Helical" evidence="1">
    <location>
        <begin position="435"/>
        <end position="458"/>
    </location>
</feature>
<dbReference type="EMBL" id="CAJPWZ010000301">
    <property type="protein sequence ID" value="CAG2189700.1"/>
    <property type="molecule type" value="Genomic_DNA"/>
</dbReference>
<dbReference type="SUPFAM" id="SSF81296">
    <property type="entry name" value="E set domains"/>
    <property type="match status" value="3"/>
</dbReference>
<accession>A0A8S3Q159</accession>
<dbReference type="PANTHER" id="PTHR22625:SF44">
    <property type="entry name" value="PLEXIN-B"/>
    <property type="match status" value="1"/>
</dbReference>
<keyword evidence="4" id="KW-1185">Reference proteome</keyword>
<dbReference type="PANTHER" id="PTHR22625">
    <property type="entry name" value="PLEXIN"/>
    <property type="match status" value="1"/>
</dbReference>
<dbReference type="InterPro" id="IPR046800">
    <property type="entry name" value="Plexin_RBD"/>
</dbReference>
<dbReference type="Gene3D" id="1.10.506.10">
    <property type="entry name" value="GTPase Activation - p120gap, domain 1"/>
    <property type="match status" value="2"/>
</dbReference>
<dbReference type="GO" id="GO:0050772">
    <property type="term" value="P:positive regulation of axonogenesis"/>
    <property type="evidence" value="ECO:0007669"/>
    <property type="project" value="TreeGrafter"/>
</dbReference>
<evidence type="ECO:0000256" key="1">
    <source>
        <dbReference type="SAM" id="Phobius"/>
    </source>
</evidence>
<gene>
    <name evidence="3" type="ORF">MEDL_5046</name>
</gene>
<dbReference type="GO" id="GO:0007162">
    <property type="term" value="P:negative regulation of cell adhesion"/>
    <property type="evidence" value="ECO:0007669"/>
    <property type="project" value="TreeGrafter"/>
</dbReference>
<dbReference type="Gene3D" id="2.60.40.10">
    <property type="entry name" value="Immunoglobulins"/>
    <property type="match status" value="2"/>
</dbReference>
<evidence type="ECO:0000313" key="4">
    <source>
        <dbReference type="Proteomes" id="UP000683360"/>
    </source>
</evidence>
<comment type="caution">
    <text evidence="3">The sequence shown here is derived from an EMBL/GenBank/DDBJ whole genome shotgun (WGS) entry which is preliminary data.</text>
</comment>
<dbReference type="PROSITE" id="PS50018">
    <property type="entry name" value="RAS_GTPASE_ACTIV_2"/>
    <property type="match status" value="1"/>
</dbReference>
<dbReference type="AlphaFoldDB" id="A0A8S3Q159"/>
<dbReference type="SMART" id="SM00429">
    <property type="entry name" value="IPT"/>
    <property type="match status" value="4"/>
</dbReference>
<dbReference type="GO" id="GO:0008360">
    <property type="term" value="P:regulation of cell shape"/>
    <property type="evidence" value="ECO:0007669"/>
    <property type="project" value="TreeGrafter"/>
</dbReference>
<dbReference type="CDD" id="cd00603">
    <property type="entry name" value="IPT_PCSR"/>
    <property type="match status" value="2"/>
</dbReference>
<dbReference type="InterPro" id="IPR031148">
    <property type="entry name" value="Plexin"/>
</dbReference>
<dbReference type="Pfam" id="PF20170">
    <property type="entry name" value="Plexin_RBD"/>
    <property type="match status" value="1"/>
</dbReference>
<dbReference type="GO" id="GO:0030334">
    <property type="term" value="P:regulation of cell migration"/>
    <property type="evidence" value="ECO:0007669"/>
    <property type="project" value="TreeGrafter"/>
</dbReference>
<name>A0A8S3Q159_MYTED</name>
<keyword evidence="1" id="KW-0812">Transmembrane</keyword>
<dbReference type="OrthoDB" id="125363at2759"/>
<dbReference type="GO" id="GO:0017154">
    <property type="term" value="F:semaphorin receptor activity"/>
    <property type="evidence" value="ECO:0007669"/>
    <property type="project" value="InterPro"/>
</dbReference>
<dbReference type="GO" id="GO:0005886">
    <property type="term" value="C:plasma membrane"/>
    <property type="evidence" value="ECO:0007669"/>
    <property type="project" value="TreeGrafter"/>
</dbReference>
<dbReference type="GO" id="GO:0002116">
    <property type="term" value="C:semaphorin receptor complex"/>
    <property type="evidence" value="ECO:0007669"/>
    <property type="project" value="TreeGrafter"/>
</dbReference>
<dbReference type="Proteomes" id="UP000683360">
    <property type="component" value="Unassembled WGS sequence"/>
</dbReference>
<dbReference type="CDD" id="cd12205">
    <property type="entry name" value="RasGAP_plexin"/>
    <property type="match status" value="1"/>
</dbReference>
<dbReference type="InterPro" id="IPR002909">
    <property type="entry name" value="IPT_dom"/>
</dbReference>
<sequence>MAQGDCSLCKNFEKSRALLNCQWCDNPLQCQYKDHCSAVGSVAMCPGPHIDEVTPRVGHVYGGTIVTIKGKNLGAEFVDVQNNVTIAGVACVPVGELYQPAREIVCILGASDAGVKKGHVVVLNIPFYKFEFQYLDPILQRVTPHKRAVSGGAILTLHGDPIYLGTSLEVTVNDKVCNITSKNKTQIKCRLPPGTLGMANISVNIDGNEIRQDIVDNTSLTYVADPVITKIEPLKSFQSGGRRITVMGTNINIIDQPKMFNWINSNCQVKNETFMFCPSPKLVTRFRRLKRSTEKMTAGIGFIMDNAVNVQNLTGINSQLLYFPDPLVYKFEPEKEDNDNVKLFKSEIVIINGKHLMLAAQREDIKVSIGKDNCNVTHFSDDLIVCKPPKSQPETTSGHSRNDIPAVVVHIGNTKYFVGYLEYESAKELGIPRGYIIGGMAGVGLFILMTIIVCFCIYKRKKNKSKRDIYKMRYHLDNMESNVMIENIEDMTDLTAEIRDGKKPLYRYDDYTFKMLSPPMLDHVILHPPIEKYGTNDRQQDVAICHFKQLLQHKQFLLKFIRTLERQNSFGIRDKSNVASLLIILYQNNLEYITEIIKSLLKELVEKSVEGKHPKLMLLRTESVVEKLLANWLALCMYTQLKESAGSSLYVLYKALKFQVMKGPVDAVTGEAMYSLSEDKLLRKENIPEPVTITLNVEFEGKKYKCRCLDCDTITQAKEKMLDVIYRNIPYSTRPAGEDLDLECYNPEDVPSASADREISRQYWHLVKQPDAQTKGISSEGYHSRLLATKGTLKQYIDDFIKTVLTASQNMPPAIKYLFDFLDDAAKQHNITDPEVAYTWKCNSLLLRFWVNVIKNPDFVFDIHKTNIVDSCMSIVAQCFMDSFSTSDQNLSKNSPSNKLFAKDIPEFKKSVSKYFDEIQRMPAVSDQDLNAYLAEVSRMSTAHFTKDNALLELFSYVQKYSNELEITEILVPDSLTEADEFLDRPDDEIENTEGPSNA</sequence>
<dbReference type="InterPro" id="IPR013783">
    <property type="entry name" value="Ig-like_fold"/>
</dbReference>
<reference evidence="3" key="1">
    <citation type="submission" date="2021-03" db="EMBL/GenBank/DDBJ databases">
        <authorList>
            <person name="Bekaert M."/>
        </authorList>
    </citation>
    <scope>NUCLEOTIDE SEQUENCE</scope>
</reference>
<dbReference type="Gene3D" id="3.10.20.90">
    <property type="entry name" value="Phosphatidylinositol 3-kinase Catalytic Subunit, Chain A, domain 1"/>
    <property type="match status" value="1"/>
</dbReference>
<dbReference type="InterPro" id="IPR008936">
    <property type="entry name" value="Rho_GTPase_activation_prot"/>
</dbReference>
<feature type="domain" description="Ras-GAP" evidence="2">
    <location>
        <begin position="719"/>
        <end position="893"/>
    </location>
</feature>
<organism evidence="3 4">
    <name type="scientific">Mytilus edulis</name>
    <name type="common">Blue mussel</name>
    <dbReference type="NCBI Taxonomy" id="6550"/>
    <lineage>
        <taxon>Eukaryota</taxon>
        <taxon>Metazoa</taxon>
        <taxon>Spiralia</taxon>
        <taxon>Lophotrochozoa</taxon>
        <taxon>Mollusca</taxon>
        <taxon>Bivalvia</taxon>
        <taxon>Autobranchia</taxon>
        <taxon>Pteriomorphia</taxon>
        <taxon>Mytilida</taxon>
        <taxon>Mytiloidea</taxon>
        <taxon>Mytilidae</taxon>
        <taxon>Mytilinae</taxon>
        <taxon>Mytilus</taxon>
    </lineage>
</organism>
<proteinExistence type="predicted"/>
<protein>
    <submittedName>
        <fullName evidence="3">PLXNA</fullName>
    </submittedName>
</protein>
<dbReference type="SUPFAM" id="SSF48350">
    <property type="entry name" value="GTPase activation domain, GAP"/>
    <property type="match status" value="1"/>
</dbReference>
<dbReference type="Pfam" id="PF08337">
    <property type="entry name" value="Plexin_cytopl"/>
    <property type="match status" value="1"/>
</dbReference>
<evidence type="ECO:0000259" key="2">
    <source>
        <dbReference type="PROSITE" id="PS50018"/>
    </source>
</evidence>
<evidence type="ECO:0000313" key="3">
    <source>
        <dbReference type="EMBL" id="CAG2189700.1"/>
    </source>
</evidence>
<dbReference type="InterPro" id="IPR014756">
    <property type="entry name" value="Ig_E-set"/>
</dbReference>
<keyword evidence="1" id="KW-1133">Transmembrane helix</keyword>
<keyword evidence="1" id="KW-0472">Membrane</keyword>